<dbReference type="Gene3D" id="2.40.160.200">
    <property type="entry name" value="LURP1-related"/>
    <property type="match status" value="1"/>
</dbReference>
<dbReference type="RefSeq" id="WP_256310684.1">
    <property type="nucleotide sequence ID" value="NZ_JANGAC010000003.1"/>
</dbReference>
<dbReference type="Pfam" id="PF04525">
    <property type="entry name" value="LOR"/>
    <property type="match status" value="1"/>
</dbReference>
<evidence type="ECO:0000256" key="1">
    <source>
        <dbReference type="ARBA" id="ARBA00005437"/>
    </source>
</evidence>
<gene>
    <name evidence="2" type="ORF">NE686_05005</name>
</gene>
<dbReference type="EMBL" id="JANGAC010000003">
    <property type="protein sequence ID" value="MCQ4922434.1"/>
    <property type="molecule type" value="Genomic_DNA"/>
</dbReference>
<organism evidence="2 3">
    <name type="scientific">Tissierella carlieri</name>
    <dbReference type="NCBI Taxonomy" id="689904"/>
    <lineage>
        <taxon>Bacteria</taxon>
        <taxon>Bacillati</taxon>
        <taxon>Bacillota</taxon>
        <taxon>Tissierellia</taxon>
        <taxon>Tissierellales</taxon>
        <taxon>Tissierellaceae</taxon>
        <taxon>Tissierella</taxon>
    </lineage>
</organism>
<evidence type="ECO:0000313" key="2">
    <source>
        <dbReference type="EMBL" id="MCQ4922434.1"/>
    </source>
</evidence>
<dbReference type="InterPro" id="IPR007612">
    <property type="entry name" value="LOR"/>
</dbReference>
<comment type="similarity">
    <text evidence="1">Belongs to the LOR family.</text>
</comment>
<accession>A0ABT1S7I8</accession>
<keyword evidence="3" id="KW-1185">Reference proteome</keyword>
<reference evidence="2 3" key="1">
    <citation type="submission" date="2022-06" db="EMBL/GenBank/DDBJ databases">
        <title>Isolation of gut microbiota from human fecal samples.</title>
        <authorList>
            <person name="Pamer E.G."/>
            <person name="Barat B."/>
            <person name="Waligurski E."/>
            <person name="Medina S."/>
            <person name="Paddock L."/>
            <person name="Mostad J."/>
        </authorList>
    </citation>
    <scope>NUCLEOTIDE SEQUENCE [LARGE SCALE GENOMIC DNA]</scope>
    <source>
        <strain evidence="2 3">DFI.7.95</strain>
    </source>
</reference>
<dbReference type="InterPro" id="IPR038595">
    <property type="entry name" value="LOR_sf"/>
</dbReference>
<dbReference type="SUPFAM" id="SSF54518">
    <property type="entry name" value="Tubby C-terminal domain-like"/>
    <property type="match status" value="1"/>
</dbReference>
<evidence type="ECO:0000313" key="3">
    <source>
        <dbReference type="Proteomes" id="UP001524478"/>
    </source>
</evidence>
<comment type="caution">
    <text evidence="2">The sequence shown here is derived from an EMBL/GenBank/DDBJ whole genome shotgun (WGS) entry which is preliminary data.</text>
</comment>
<dbReference type="InterPro" id="IPR025659">
    <property type="entry name" value="Tubby-like_C"/>
</dbReference>
<name>A0ABT1S7I8_9FIRM</name>
<sequence>MRYLIKERIFSFADRFTINDENGSPRYEVVGKIMSIGNKLDLYDIQGNHMLYIEQKVFRFLPEYSIYKGGSLVGKVYKEFTLFKPRFTIDSKFGNFTIDGNVFAHDFSIMKNGRPIAWISKKWVSFSDTYSVDIADGEDQAFVLALVIVLDQVHHDNRNNQ</sequence>
<protein>
    <submittedName>
        <fullName evidence="2">LURP-one-related family protein</fullName>
    </submittedName>
</protein>
<dbReference type="PANTHER" id="PTHR31087">
    <property type="match status" value="1"/>
</dbReference>
<dbReference type="PANTHER" id="PTHR31087:SF161">
    <property type="entry name" value="TUBBY C 2 FAMILY PROTEIN"/>
    <property type="match status" value="1"/>
</dbReference>
<dbReference type="Proteomes" id="UP001524478">
    <property type="component" value="Unassembled WGS sequence"/>
</dbReference>
<proteinExistence type="inferred from homology"/>